<reference evidence="2 3" key="1">
    <citation type="submission" date="2019-03" db="EMBL/GenBank/DDBJ databases">
        <title>Genomic Encyclopedia of Archaeal and Bacterial Type Strains, Phase II (KMG-II): from individual species to whole genera.</title>
        <authorList>
            <person name="Goeker M."/>
        </authorList>
    </citation>
    <scope>NUCLEOTIDE SEQUENCE [LARGE SCALE GENOMIC DNA]</scope>
    <source>
        <strain evidence="2 3">DSM 25233</strain>
    </source>
</reference>
<name>A0A4R7K9Q3_9FLAO</name>
<comment type="caution">
    <text evidence="2">The sequence shown here is derived from an EMBL/GenBank/DDBJ whole genome shotgun (WGS) entry which is preliminary data.</text>
</comment>
<dbReference type="SUPFAM" id="SSF52266">
    <property type="entry name" value="SGNH hydrolase"/>
    <property type="match status" value="1"/>
</dbReference>
<keyword evidence="1" id="KW-1133">Transmembrane helix</keyword>
<proteinExistence type="predicted"/>
<evidence type="ECO:0000313" key="3">
    <source>
        <dbReference type="Proteomes" id="UP000294749"/>
    </source>
</evidence>
<accession>A0A4R7K9Q3</accession>
<dbReference type="OrthoDB" id="7599050at2"/>
<dbReference type="Proteomes" id="UP000294749">
    <property type="component" value="Unassembled WGS sequence"/>
</dbReference>
<keyword evidence="3" id="KW-1185">Reference proteome</keyword>
<protein>
    <recommendedName>
        <fullName evidence="4">GDSL-like lipase/acylhydrolase family protein</fullName>
    </recommendedName>
</protein>
<organism evidence="2 3">
    <name type="scientific">Maribacter spongiicola</name>
    <dbReference type="NCBI Taxonomy" id="1206753"/>
    <lineage>
        <taxon>Bacteria</taxon>
        <taxon>Pseudomonadati</taxon>
        <taxon>Bacteroidota</taxon>
        <taxon>Flavobacteriia</taxon>
        <taxon>Flavobacteriales</taxon>
        <taxon>Flavobacteriaceae</taxon>
        <taxon>Maribacter</taxon>
    </lineage>
</organism>
<evidence type="ECO:0000256" key="1">
    <source>
        <dbReference type="SAM" id="Phobius"/>
    </source>
</evidence>
<evidence type="ECO:0000313" key="2">
    <source>
        <dbReference type="EMBL" id="TDT46724.1"/>
    </source>
</evidence>
<feature type="transmembrane region" description="Helical" evidence="1">
    <location>
        <begin position="7"/>
        <end position="26"/>
    </location>
</feature>
<dbReference type="RefSeq" id="WP_133686175.1">
    <property type="nucleotide sequence ID" value="NZ_SOAY01000010.1"/>
</dbReference>
<evidence type="ECO:0008006" key="4">
    <source>
        <dbReference type="Google" id="ProtNLM"/>
    </source>
</evidence>
<gene>
    <name evidence="2" type="ORF">CLV90_0782</name>
</gene>
<keyword evidence="1" id="KW-0812">Transmembrane</keyword>
<keyword evidence="1" id="KW-0472">Membrane</keyword>
<dbReference type="AlphaFoldDB" id="A0A4R7K9Q3"/>
<dbReference type="EMBL" id="SOAY01000010">
    <property type="protein sequence ID" value="TDT46724.1"/>
    <property type="molecule type" value="Genomic_DNA"/>
</dbReference>
<sequence>MKKKYNIVILIIFLSITIEFSLRFFLGFCDAPLYISDESYEYIAAPNQNGKRFGNTYSFNSFSQRSKEVNPNKTKILGLGDSVIYGGVQSDQDSIATSIVNKKLPNLQMLNISSGSWGPDNCSAYLKKYGTFNAKAMLLVVSSHDAFDVMDFQPVVGNHISYPKQQYQLAWWELLDRYVNPRITKVFSKKTKLDPDEKANQGIEKNGINFNPGFDELKLISRNFDLPLIIYLHPEKSELQKKKYNAQGGLILNWATKNEIKILKGLDYNFTNIDYRDVIHLSNSGQKKLAEIMINELKTTIKYTSN</sequence>